<dbReference type="GO" id="GO:0043041">
    <property type="term" value="P:amino acid activation for nonribosomal peptide biosynthetic process"/>
    <property type="evidence" value="ECO:0007669"/>
    <property type="project" value="TreeGrafter"/>
</dbReference>
<keyword evidence="1" id="KW-0596">Phosphopantetheine</keyword>
<keyword evidence="5" id="KW-1185">Reference proteome</keyword>
<dbReference type="Pfam" id="PF00550">
    <property type="entry name" value="PP-binding"/>
    <property type="match status" value="1"/>
</dbReference>
<evidence type="ECO:0000256" key="1">
    <source>
        <dbReference type="ARBA" id="ARBA00022450"/>
    </source>
</evidence>
<gene>
    <name evidence="4" type="ORF">SAMN04489708_10468</name>
</gene>
<sequence>MTSVMHRLSEIVRRQPQAAALISDAQTVSYQDLGLRIAEIARSIDIWFQTHLGREAGSGDAIGICMGKSTDLYASILAILATGASYVPVDPSLPAQWQAHILETCKCRLVLAAAGTRLPVSGVCVAPPGEAADSRPSQSAAWAFPCRATGQDRCYTIFTSGSTGRPKGVQIRHHGVLHLVDWMLREMALKASHRVLQYSTINFDASVLDIFPALLAGATLCIPHDDQRLSATGLAEFCARHGIHQAFLPPAMLSVLDPQQFPSLETLLTGGEACSPAAIQAWAAERRFYNLYGPTECTVLVAFKRMEAYQARTNIGQPIDGARLHVLDEQMQPTVRGELHVAGLMVSPGYMGDSLATARKFVLCPEVDEGRLYKTGDIVERDVHGDLHFLGRLDRQVKVRGFRVELEEIEGALVQSGCLQAAVRLSPEGQLVAYVALPPQIGLDALRQQLAQHLSDYKVPQCFIPIQQLPLKASGKVDFDALPATAPRHVAGASSRPCEPILSLWEEILDLPQGSLDAHSDFQEVGGNSIKAIRLLSAMEERFGTRIRFSEFLDNPTPHFLYNAIPHP</sequence>
<dbReference type="Gene3D" id="2.30.38.10">
    <property type="entry name" value="Luciferase, Domain 3"/>
    <property type="match status" value="1"/>
</dbReference>
<dbReference type="InterPro" id="IPR036736">
    <property type="entry name" value="ACP-like_sf"/>
</dbReference>
<dbReference type="GO" id="GO:0005737">
    <property type="term" value="C:cytoplasm"/>
    <property type="evidence" value="ECO:0007669"/>
    <property type="project" value="TreeGrafter"/>
</dbReference>
<dbReference type="InterPro" id="IPR045851">
    <property type="entry name" value="AMP-bd_C_sf"/>
</dbReference>
<keyword evidence="2" id="KW-0597">Phosphoprotein</keyword>
<dbReference type="Gene3D" id="3.40.50.980">
    <property type="match status" value="2"/>
</dbReference>
<dbReference type="PANTHER" id="PTHR45527">
    <property type="entry name" value="NONRIBOSOMAL PEPTIDE SYNTHETASE"/>
    <property type="match status" value="1"/>
</dbReference>
<dbReference type="OrthoDB" id="6297021at2"/>
<dbReference type="SUPFAM" id="SSF47336">
    <property type="entry name" value="ACP-like"/>
    <property type="match status" value="1"/>
</dbReference>
<dbReference type="RefSeq" id="WP_092832582.1">
    <property type="nucleotide sequence ID" value="NZ_CP028290.1"/>
</dbReference>
<dbReference type="Gene3D" id="3.30.300.30">
    <property type="match status" value="1"/>
</dbReference>
<dbReference type="Pfam" id="PF00501">
    <property type="entry name" value="AMP-binding"/>
    <property type="match status" value="1"/>
</dbReference>
<proteinExistence type="predicted"/>
<dbReference type="GO" id="GO:0044550">
    <property type="term" value="P:secondary metabolite biosynthetic process"/>
    <property type="evidence" value="ECO:0007669"/>
    <property type="project" value="TreeGrafter"/>
</dbReference>
<dbReference type="PANTHER" id="PTHR45527:SF1">
    <property type="entry name" value="FATTY ACID SYNTHASE"/>
    <property type="match status" value="1"/>
</dbReference>
<reference evidence="5" key="1">
    <citation type="submission" date="2016-10" db="EMBL/GenBank/DDBJ databases">
        <authorList>
            <person name="Varghese N."/>
            <person name="Submissions S."/>
        </authorList>
    </citation>
    <scope>NUCLEOTIDE SEQUENCE [LARGE SCALE GENOMIC DNA]</scope>
    <source>
        <strain evidence="5">DSM 17101</strain>
    </source>
</reference>
<name>A0A1H0MTR9_9BURK</name>
<organism evidence="4 5">
    <name type="scientific">Paracidovorax cattleyae</name>
    <dbReference type="NCBI Taxonomy" id="80868"/>
    <lineage>
        <taxon>Bacteria</taxon>
        <taxon>Pseudomonadati</taxon>
        <taxon>Pseudomonadota</taxon>
        <taxon>Betaproteobacteria</taxon>
        <taxon>Burkholderiales</taxon>
        <taxon>Comamonadaceae</taxon>
        <taxon>Paracidovorax</taxon>
    </lineage>
</organism>
<evidence type="ECO:0000313" key="5">
    <source>
        <dbReference type="Proteomes" id="UP000199317"/>
    </source>
</evidence>
<dbReference type="InterPro" id="IPR006162">
    <property type="entry name" value="Ppantetheine_attach_site"/>
</dbReference>
<dbReference type="NCBIfam" id="TIGR01733">
    <property type="entry name" value="AA-adenyl-dom"/>
    <property type="match status" value="1"/>
</dbReference>
<dbReference type="CDD" id="cd05930">
    <property type="entry name" value="A_NRPS"/>
    <property type="match status" value="1"/>
</dbReference>
<evidence type="ECO:0000313" key="4">
    <source>
        <dbReference type="EMBL" id="SDO83858.1"/>
    </source>
</evidence>
<feature type="domain" description="Carrier" evidence="3">
    <location>
        <begin position="492"/>
        <end position="568"/>
    </location>
</feature>
<dbReference type="AlphaFoldDB" id="A0A1H0MTR9"/>
<dbReference type="EMBL" id="FNJL01000004">
    <property type="protein sequence ID" value="SDO83858.1"/>
    <property type="molecule type" value="Genomic_DNA"/>
</dbReference>
<dbReference type="InterPro" id="IPR010071">
    <property type="entry name" value="AA_adenyl_dom"/>
</dbReference>
<evidence type="ECO:0000256" key="2">
    <source>
        <dbReference type="ARBA" id="ARBA00022553"/>
    </source>
</evidence>
<accession>A0A1H0MTR9</accession>
<dbReference type="InterPro" id="IPR000873">
    <property type="entry name" value="AMP-dep_synth/lig_dom"/>
</dbReference>
<dbReference type="InterPro" id="IPR009081">
    <property type="entry name" value="PP-bd_ACP"/>
</dbReference>
<dbReference type="Proteomes" id="UP000199317">
    <property type="component" value="Unassembled WGS sequence"/>
</dbReference>
<dbReference type="SUPFAM" id="SSF56801">
    <property type="entry name" value="Acetyl-CoA synthetase-like"/>
    <property type="match status" value="1"/>
</dbReference>
<evidence type="ECO:0000259" key="3">
    <source>
        <dbReference type="PROSITE" id="PS50075"/>
    </source>
</evidence>
<dbReference type="GO" id="GO:0031177">
    <property type="term" value="F:phosphopantetheine binding"/>
    <property type="evidence" value="ECO:0007669"/>
    <property type="project" value="TreeGrafter"/>
</dbReference>
<dbReference type="Gene3D" id="1.10.1200.10">
    <property type="entry name" value="ACP-like"/>
    <property type="match status" value="1"/>
</dbReference>
<dbReference type="PROSITE" id="PS00012">
    <property type="entry name" value="PHOSPHOPANTETHEINE"/>
    <property type="match status" value="1"/>
</dbReference>
<protein>
    <submittedName>
        <fullName evidence="4">Amino acid adenylation domain-containing protein</fullName>
    </submittedName>
</protein>
<dbReference type="PROSITE" id="PS50075">
    <property type="entry name" value="CARRIER"/>
    <property type="match status" value="1"/>
</dbReference>